<organism evidence="4 5">
    <name type="scientific">Shimia gijangensis</name>
    <dbReference type="NCBI Taxonomy" id="1470563"/>
    <lineage>
        <taxon>Bacteria</taxon>
        <taxon>Pseudomonadati</taxon>
        <taxon>Pseudomonadota</taxon>
        <taxon>Alphaproteobacteria</taxon>
        <taxon>Rhodobacterales</taxon>
        <taxon>Roseobacteraceae</taxon>
    </lineage>
</organism>
<keyword evidence="5" id="KW-1185">Reference proteome</keyword>
<evidence type="ECO:0000256" key="1">
    <source>
        <dbReference type="ARBA" id="ARBA00010134"/>
    </source>
</evidence>
<dbReference type="SMART" id="SM00115">
    <property type="entry name" value="CASc"/>
    <property type="match status" value="1"/>
</dbReference>
<dbReference type="InterPro" id="IPR001309">
    <property type="entry name" value="Pept_C14_p20"/>
</dbReference>
<reference evidence="5" key="1">
    <citation type="submission" date="2016-11" db="EMBL/GenBank/DDBJ databases">
        <authorList>
            <person name="Varghese N."/>
            <person name="Submissions S."/>
        </authorList>
    </citation>
    <scope>NUCLEOTIDE SEQUENCE [LARGE SCALE GENOMIC DNA]</scope>
    <source>
        <strain evidence="5">DSM 100564</strain>
    </source>
</reference>
<proteinExistence type="inferred from homology"/>
<evidence type="ECO:0000259" key="3">
    <source>
        <dbReference type="PROSITE" id="PS50208"/>
    </source>
</evidence>
<dbReference type="PANTHER" id="PTHR22576:SF37">
    <property type="entry name" value="MUCOSA-ASSOCIATED LYMPHOID TISSUE LYMPHOMA TRANSLOCATION PROTEIN 1"/>
    <property type="match status" value="1"/>
</dbReference>
<dbReference type="STRING" id="1470563.SAMN05444000_101271"/>
<dbReference type="InterPro" id="IPR052039">
    <property type="entry name" value="Caspase-related_regulators"/>
</dbReference>
<comment type="similarity">
    <text evidence="1">Belongs to the peptidase C14A family.</text>
</comment>
<keyword evidence="2" id="KW-0732">Signal</keyword>
<feature type="signal peptide" evidence="2">
    <location>
        <begin position="1"/>
        <end position="21"/>
    </location>
</feature>
<dbReference type="Proteomes" id="UP000183982">
    <property type="component" value="Unassembled WGS sequence"/>
</dbReference>
<protein>
    <submittedName>
        <fullName evidence="4">Caspase domain-containing protein</fullName>
    </submittedName>
</protein>
<feature type="domain" description="Caspase family p20" evidence="3">
    <location>
        <begin position="22"/>
        <end position="150"/>
    </location>
</feature>
<evidence type="ECO:0000313" key="5">
    <source>
        <dbReference type="Proteomes" id="UP000183982"/>
    </source>
</evidence>
<sequence>MLVRICTVLLTILALTTSALAEKRFALVIGNSNYATAGTLPNAKNDAVLIEQSFKAMGFETKVLIDADEDTFGAALDDLASQHDDTDVIAVYFAGHGLQKDGINYLVPVDAKLKSESAIERETISLNTLIDIVKPVPISLIFLDACRNNPWADRMIKTATSKNRDISVRRGFAVVRPEGDMMITYATLPNAVASDGAGNNSPFARALARHMGTPDTEVSVLMKRVTNDVLEETLGDQRPQQLSQMKREFYFRQTDGTPKRRDSLQTLLTVYPARVTAGEEVSVVADVPPSCQPLFVNLGATGKVTQIPRSFFRITSLSNGQIRYEISPGAEYGLQVEQSDPHGTNKLGFLCEPKGIVDKADIVATLRSTLTMVNEGTYSGLLTTERFGEAEFRFSEFEIQ</sequence>
<dbReference type="OrthoDB" id="321999at2"/>
<dbReference type="InterPro" id="IPR015917">
    <property type="entry name" value="Pept_C14A"/>
</dbReference>
<dbReference type="Pfam" id="PF00656">
    <property type="entry name" value="Peptidase_C14"/>
    <property type="match status" value="1"/>
</dbReference>
<name>A0A1M6BLN3_9RHOB</name>
<dbReference type="InterPro" id="IPR011600">
    <property type="entry name" value="Pept_C14_caspase"/>
</dbReference>
<dbReference type="RefSeq" id="WP_073248595.1">
    <property type="nucleotide sequence ID" value="NZ_FQZQ01000001.1"/>
</dbReference>
<dbReference type="EMBL" id="FQZQ01000001">
    <property type="protein sequence ID" value="SHI49730.1"/>
    <property type="molecule type" value="Genomic_DNA"/>
</dbReference>
<dbReference type="InterPro" id="IPR029030">
    <property type="entry name" value="Caspase-like_dom_sf"/>
</dbReference>
<evidence type="ECO:0000313" key="4">
    <source>
        <dbReference type="EMBL" id="SHI49730.1"/>
    </source>
</evidence>
<accession>A0A1M6BLN3</accession>
<dbReference type="SUPFAM" id="SSF52129">
    <property type="entry name" value="Caspase-like"/>
    <property type="match status" value="1"/>
</dbReference>
<dbReference type="Gene3D" id="3.40.50.1460">
    <property type="match status" value="1"/>
</dbReference>
<dbReference type="GO" id="GO:0004197">
    <property type="term" value="F:cysteine-type endopeptidase activity"/>
    <property type="evidence" value="ECO:0007669"/>
    <property type="project" value="InterPro"/>
</dbReference>
<dbReference type="PROSITE" id="PS50208">
    <property type="entry name" value="CASPASE_P20"/>
    <property type="match status" value="1"/>
</dbReference>
<evidence type="ECO:0000256" key="2">
    <source>
        <dbReference type="SAM" id="SignalP"/>
    </source>
</evidence>
<dbReference type="PANTHER" id="PTHR22576">
    <property type="entry name" value="MUCOSA ASSOCIATED LYMPHOID TISSUE LYMPHOMA TRANSLOCATION PROTEIN 1/PARACASPASE"/>
    <property type="match status" value="1"/>
</dbReference>
<gene>
    <name evidence="4" type="ORF">SAMN05444000_101271</name>
</gene>
<dbReference type="AlphaFoldDB" id="A0A1M6BLN3"/>
<dbReference type="GO" id="GO:0006508">
    <property type="term" value="P:proteolysis"/>
    <property type="evidence" value="ECO:0007669"/>
    <property type="project" value="InterPro"/>
</dbReference>
<feature type="chain" id="PRO_5012635588" evidence="2">
    <location>
        <begin position="22"/>
        <end position="400"/>
    </location>
</feature>